<reference evidence="1 2" key="1">
    <citation type="journal article" date="2020" name="Phytopathology">
        <title>Genome Sequence Resources of Colletotrichum truncatum, C. plurivorum, C. musicola, and C. sojae: Four Species Pathogenic to Soybean (Glycine max).</title>
        <authorList>
            <person name="Rogerio F."/>
            <person name="Boufleur T.R."/>
            <person name="Ciampi-Guillardi M."/>
            <person name="Sukno S.A."/>
            <person name="Thon M.R."/>
            <person name="Massola Junior N.S."/>
            <person name="Baroncelli R."/>
        </authorList>
    </citation>
    <scope>NUCLEOTIDE SEQUENCE [LARGE SCALE GENOMIC DNA]</scope>
    <source>
        <strain evidence="1 2">CMES1059</strain>
    </source>
</reference>
<accession>A0ACC3YXT9</accession>
<gene>
    <name evidence="1" type="ORF">CTRU02_208852</name>
</gene>
<sequence length="122" mass="13855">MPKHTVIGQDLVPMKVWFMVGGNIMSPPPTWDCLVAMTEERNKTRQAIKDDVLEFRAETMQAKEKLECAKKLYKETNKGGIAAWKQRKRDSCLNKTGDDRCGGKDRRNKPVGSRTTEPWASS</sequence>
<evidence type="ECO:0000313" key="1">
    <source>
        <dbReference type="EMBL" id="KAL0936637.1"/>
    </source>
</evidence>
<proteinExistence type="predicted"/>
<dbReference type="EMBL" id="VUJX02000005">
    <property type="protein sequence ID" value="KAL0936637.1"/>
    <property type="molecule type" value="Genomic_DNA"/>
</dbReference>
<name>A0ACC3YXT9_COLTU</name>
<keyword evidence="2" id="KW-1185">Reference proteome</keyword>
<protein>
    <submittedName>
        <fullName evidence="1">Uncharacterized protein</fullName>
    </submittedName>
</protein>
<comment type="caution">
    <text evidence="1">The sequence shown here is derived from an EMBL/GenBank/DDBJ whole genome shotgun (WGS) entry which is preliminary data.</text>
</comment>
<organism evidence="1 2">
    <name type="scientific">Colletotrichum truncatum</name>
    <name type="common">Anthracnose fungus</name>
    <name type="synonym">Colletotrichum capsici</name>
    <dbReference type="NCBI Taxonomy" id="5467"/>
    <lineage>
        <taxon>Eukaryota</taxon>
        <taxon>Fungi</taxon>
        <taxon>Dikarya</taxon>
        <taxon>Ascomycota</taxon>
        <taxon>Pezizomycotina</taxon>
        <taxon>Sordariomycetes</taxon>
        <taxon>Hypocreomycetidae</taxon>
        <taxon>Glomerellales</taxon>
        <taxon>Glomerellaceae</taxon>
        <taxon>Colletotrichum</taxon>
        <taxon>Colletotrichum truncatum species complex</taxon>
    </lineage>
</organism>
<dbReference type="Proteomes" id="UP000805649">
    <property type="component" value="Unassembled WGS sequence"/>
</dbReference>
<evidence type="ECO:0000313" key="2">
    <source>
        <dbReference type="Proteomes" id="UP000805649"/>
    </source>
</evidence>